<accession>A0ABP8LLF7</accession>
<gene>
    <name evidence="2" type="ORF">GCM10023169_34250</name>
</gene>
<dbReference type="RefSeq" id="WP_345217762.1">
    <property type="nucleotide sequence ID" value="NZ_BAABGN010000013.1"/>
</dbReference>
<dbReference type="EMBL" id="BAABGN010000013">
    <property type="protein sequence ID" value="GAA4430631.1"/>
    <property type="molecule type" value="Genomic_DNA"/>
</dbReference>
<dbReference type="InterPro" id="IPR036291">
    <property type="entry name" value="NAD(P)-bd_dom_sf"/>
</dbReference>
<evidence type="ECO:0000313" key="3">
    <source>
        <dbReference type="Proteomes" id="UP001500622"/>
    </source>
</evidence>
<dbReference type="Gene3D" id="3.40.50.720">
    <property type="entry name" value="NAD(P)-binding Rossmann-like Domain"/>
    <property type="match status" value="1"/>
</dbReference>
<name>A0ABP8LLF7_9MICO</name>
<feature type="domain" description="NAD-dependent epimerase/dehydratase" evidence="1">
    <location>
        <begin position="43"/>
        <end position="210"/>
    </location>
</feature>
<dbReference type="SUPFAM" id="SSF51735">
    <property type="entry name" value="NAD(P)-binding Rossmann-fold domains"/>
    <property type="match status" value="1"/>
</dbReference>
<keyword evidence="3" id="KW-1185">Reference proteome</keyword>
<organism evidence="2 3">
    <name type="scientific">Georgenia halophila</name>
    <dbReference type="NCBI Taxonomy" id="620889"/>
    <lineage>
        <taxon>Bacteria</taxon>
        <taxon>Bacillati</taxon>
        <taxon>Actinomycetota</taxon>
        <taxon>Actinomycetes</taxon>
        <taxon>Micrococcales</taxon>
        <taxon>Bogoriellaceae</taxon>
        <taxon>Georgenia</taxon>
    </lineage>
</organism>
<sequence length="352" mass="37652">MTPTSVSSAASLEAPTDEAALDELQSRPVPGVGEALSAAGGDIVLLGAGGKIGPTMARMARRALDEVGSSARVIAVSRFSDAAVRDELREQGIEVQAADLADPASYRELPDAAAMFYLAAMKFGTTGAEHRTWWSNAAMPTMVADRYRGVPAVVYSTGNVYPLTPLSHGGSIENEAPEPVGEYAQSCLARERIFTNAAHTWASPTTIFRLNYACELRYGVVADIAVKIARGEPVDVSMPAVNVAWQGDVTAWALRSLELASVPPHILNATGPETVSVRRLATLLADEMGLEVQIVGTEADDALLNDAGECHERYGYPTVPLRRLVRWVGQWVAGGGRQLDKATKFQQREGKF</sequence>
<dbReference type="Pfam" id="PF01370">
    <property type="entry name" value="Epimerase"/>
    <property type="match status" value="1"/>
</dbReference>
<reference evidence="3" key="1">
    <citation type="journal article" date="2019" name="Int. J. Syst. Evol. Microbiol.">
        <title>The Global Catalogue of Microorganisms (GCM) 10K type strain sequencing project: providing services to taxonomists for standard genome sequencing and annotation.</title>
        <authorList>
            <consortium name="The Broad Institute Genomics Platform"/>
            <consortium name="The Broad Institute Genome Sequencing Center for Infectious Disease"/>
            <person name="Wu L."/>
            <person name="Ma J."/>
        </authorList>
    </citation>
    <scope>NUCLEOTIDE SEQUENCE [LARGE SCALE GENOMIC DNA]</scope>
    <source>
        <strain evidence="3">JCM 17810</strain>
    </source>
</reference>
<protein>
    <submittedName>
        <fullName evidence="2">NAD(P)-dependent oxidoreductase</fullName>
    </submittedName>
</protein>
<comment type="caution">
    <text evidence="2">The sequence shown here is derived from an EMBL/GenBank/DDBJ whole genome shotgun (WGS) entry which is preliminary data.</text>
</comment>
<dbReference type="Proteomes" id="UP001500622">
    <property type="component" value="Unassembled WGS sequence"/>
</dbReference>
<evidence type="ECO:0000313" key="2">
    <source>
        <dbReference type="EMBL" id="GAA4430631.1"/>
    </source>
</evidence>
<dbReference type="InterPro" id="IPR001509">
    <property type="entry name" value="Epimerase_deHydtase"/>
</dbReference>
<evidence type="ECO:0000259" key="1">
    <source>
        <dbReference type="Pfam" id="PF01370"/>
    </source>
</evidence>
<proteinExistence type="predicted"/>